<dbReference type="AlphaFoldDB" id="A0A9P6SVA1"/>
<sequence length="198" mass="22441">MDPNLPVLLEISFGPQGGRMATEERMEYLRHSHLFECNCSACNDRYAEAVLKKIYKCPKNGSSCRPITEKDKTCPTCRVRIDIPARQKMHEMMVCLISDSHDPELAPSQRLKLLKTLESAQSRTFVDTSLLYGNTCDQLALAYAETGDLTQSIAMQVKEAMKQVQIAITLYKGHYGADSRHPDLLELYEMEKVLRPLV</sequence>
<proteinExistence type="predicted"/>
<gene>
    <name evidence="1" type="ORF">BGZ65_005028</name>
</gene>
<organism evidence="1 2">
    <name type="scientific">Modicella reniformis</name>
    <dbReference type="NCBI Taxonomy" id="1440133"/>
    <lineage>
        <taxon>Eukaryota</taxon>
        <taxon>Fungi</taxon>
        <taxon>Fungi incertae sedis</taxon>
        <taxon>Mucoromycota</taxon>
        <taxon>Mortierellomycotina</taxon>
        <taxon>Mortierellomycetes</taxon>
        <taxon>Mortierellales</taxon>
        <taxon>Mortierellaceae</taxon>
        <taxon>Modicella</taxon>
    </lineage>
</organism>
<evidence type="ECO:0000313" key="2">
    <source>
        <dbReference type="Proteomes" id="UP000749646"/>
    </source>
</evidence>
<dbReference type="InterPro" id="IPR011990">
    <property type="entry name" value="TPR-like_helical_dom_sf"/>
</dbReference>
<dbReference type="Gene3D" id="1.25.40.10">
    <property type="entry name" value="Tetratricopeptide repeat domain"/>
    <property type="match status" value="1"/>
</dbReference>
<keyword evidence="2" id="KW-1185">Reference proteome</keyword>
<evidence type="ECO:0000313" key="1">
    <source>
        <dbReference type="EMBL" id="KAG0006694.1"/>
    </source>
</evidence>
<accession>A0A9P6SVA1</accession>
<reference evidence="1" key="1">
    <citation type="journal article" date="2020" name="Fungal Divers.">
        <title>Resolving the Mortierellaceae phylogeny through synthesis of multi-gene phylogenetics and phylogenomics.</title>
        <authorList>
            <person name="Vandepol N."/>
            <person name="Liber J."/>
            <person name="Desiro A."/>
            <person name="Na H."/>
            <person name="Kennedy M."/>
            <person name="Barry K."/>
            <person name="Grigoriev I.V."/>
            <person name="Miller A.N."/>
            <person name="O'Donnell K."/>
            <person name="Stajich J.E."/>
            <person name="Bonito G."/>
        </authorList>
    </citation>
    <scope>NUCLEOTIDE SEQUENCE</scope>
    <source>
        <strain evidence="1">MES-2147</strain>
    </source>
</reference>
<comment type="caution">
    <text evidence="1">The sequence shown here is derived from an EMBL/GenBank/DDBJ whole genome shotgun (WGS) entry which is preliminary data.</text>
</comment>
<name>A0A9P6SVA1_9FUNG</name>
<protein>
    <submittedName>
        <fullName evidence="1">Uncharacterized protein</fullName>
    </submittedName>
</protein>
<dbReference type="EMBL" id="JAAAHW010000072">
    <property type="protein sequence ID" value="KAG0006694.1"/>
    <property type="molecule type" value="Genomic_DNA"/>
</dbReference>
<dbReference type="Proteomes" id="UP000749646">
    <property type="component" value="Unassembled WGS sequence"/>
</dbReference>
<dbReference type="OrthoDB" id="265717at2759"/>